<dbReference type="SUPFAM" id="SSF54060">
    <property type="entry name" value="His-Me finger endonucleases"/>
    <property type="match status" value="1"/>
</dbReference>
<dbReference type="InterPro" id="IPR044925">
    <property type="entry name" value="His-Me_finger_sf"/>
</dbReference>
<dbReference type="Pfam" id="PF01663">
    <property type="entry name" value="Phosphodiest"/>
    <property type="match status" value="1"/>
</dbReference>
<evidence type="ECO:0000256" key="2">
    <source>
        <dbReference type="ARBA" id="ARBA00023180"/>
    </source>
</evidence>
<keyword evidence="2" id="KW-0325">Glycoprotein</keyword>
<dbReference type="SMART" id="SM00892">
    <property type="entry name" value="Endonuclease_NS"/>
    <property type="match status" value="1"/>
</dbReference>
<dbReference type="InterPro" id="IPR009003">
    <property type="entry name" value="Peptidase_S1_PA"/>
</dbReference>
<dbReference type="Gene3D" id="3.40.570.10">
    <property type="entry name" value="Extracellular Endonuclease, subunit A"/>
    <property type="match status" value="1"/>
</dbReference>
<dbReference type="SUPFAM" id="SSF53649">
    <property type="entry name" value="Alkaline phosphatase-like"/>
    <property type="match status" value="1"/>
</dbReference>
<dbReference type="InterPro" id="IPR044929">
    <property type="entry name" value="DNA/RNA_non-sp_Endonuclease_sf"/>
</dbReference>
<name>A0A8W8KX81_MAGGI</name>
<accession>A0A8W8KX81</accession>
<dbReference type="GO" id="GO:0016787">
    <property type="term" value="F:hydrolase activity"/>
    <property type="evidence" value="ECO:0007669"/>
    <property type="project" value="UniProtKB-KW"/>
</dbReference>
<dbReference type="GO" id="GO:0046872">
    <property type="term" value="F:metal ion binding"/>
    <property type="evidence" value="ECO:0007669"/>
    <property type="project" value="InterPro"/>
</dbReference>
<dbReference type="SUPFAM" id="SSF50494">
    <property type="entry name" value="Trypsin-like serine proteases"/>
    <property type="match status" value="1"/>
</dbReference>
<evidence type="ECO:0000259" key="5">
    <source>
        <dbReference type="SMART" id="SM00892"/>
    </source>
</evidence>
<protein>
    <submittedName>
        <fullName evidence="6">Uncharacterized protein</fullName>
    </submittedName>
</protein>
<feature type="region of interest" description="Disordered" evidence="3">
    <location>
        <begin position="915"/>
        <end position="940"/>
    </location>
</feature>
<evidence type="ECO:0000313" key="6">
    <source>
        <dbReference type="EnsemblMetazoa" id="G2499.2:cds"/>
    </source>
</evidence>
<dbReference type="SUPFAM" id="SSF52540">
    <property type="entry name" value="P-loop containing nucleoside triphosphate hydrolases"/>
    <property type="match status" value="1"/>
</dbReference>
<dbReference type="PANTHER" id="PTHR10151:SF114">
    <property type="entry name" value="ECTONUCLEOTIDE PYROPHOSPHATASE_PHOSPHODIESTERASE C27A7.3"/>
    <property type="match status" value="1"/>
</dbReference>
<dbReference type="InterPro" id="IPR001604">
    <property type="entry name" value="Endo_G_ENPP1-like_dom"/>
</dbReference>
<feature type="domain" description="ENPP1-3/EXOG-like endonuclease/phosphodiesterase" evidence="4">
    <location>
        <begin position="315"/>
        <end position="526"/>
    </location>
</feature>
<dbReference type="InterPro" id="IPR017850">
    <property type="entry name" value="Alkaline_phosphatase_core_sf"/>
</dbReference>
<keyword evidence="1" id="KW-0378">Hydrolase</keyword>
<feature type="domain" description="DNA/RNA non-specific endonuclease/pyrophosphatase/phosphodiesterase" evidence="5">
    <location>
        <begin position="314"/>
        <end position="526"/>
    </location>
</feature>
<dbReference type="PANTHER" id="PTHR10151">
    <property type="entry name" value="ECTONUCLEOTIDE PYROPHOSPHATASE/PHOSPHODIESTERASE"/>
    <property type="match status" value="1"/>
</dbReference>
<dbReference type="EnsemblMetazoa" id="G2499.2">
    <property type="protein sequence ID" value="G2499.2:cds"/>
    <property type="gene ID" value="G2499"/>
</dbReference>
<evidence type="ECO:0000313" key="7">
    <source>
        <dbReference type="Proteomes" id="UP000005408"/>
    </source>
</evidence>
<sequence length="1709" mass="195155">MVVYDQNYLNQNLIGQALTRVDEAVGRLMEGLYRRNMHNCANIIIIADHGMADNNCDRLISFRDYITNVNNMYIYEGAFSRIDPLHKYSSSGLHPVTHPYSVSSILANLTCKSPHFKAFDKNLLPVRHHYVNNKRIEPVVVDVEDKWLVTFRSLHGYNKKYCQGGNHGYDNMYKSMQALFLAHGPAFKQNMTTYPFENIELYNMMSVILNLTSPAPNNGSFGALHHILRNPSTVARVQGNKNDGNTTKVKASEFVKAVDNAACHKLCSFLPEKMQTVGRYLALTSMITDMDVSEQLPYGFPSVHQSGVFPKILYQDKFITGYSEHLKRPLWIAYSLNQAQVREVGSDDSACVVPDQRVSGQFEGVGSCNTSGSLDSQYRWTSLIGQVPSSMSQSELSSFSSMYVPMLNAFRNGIWKTLHKKVEKWTTLYSNINVITGPVFDWNHDGLPDQFNQSQPVPSHIYMVLSRCPTSVWPCESPVTLSFLLPHIEKDTNCLSPDDYLSDNEARVRDVEIVTGLEFFTGLAFDSAIRTRTYLPSVTERFEISMQGHHRNLQYDLHLTSKFKMDNREKRPIFDLKKSNSLISSISIKDPKTGRDVLDEILQEPAENFKEQLARRTRSAFKEQVLARLSEGSFFESTQQIEHIQDSKDVLPLSIVDPNTGKDVLSDILKTSKINKKQKVLFDDITSCEERIHQRASIVDPSTGDDKWIDLFKNENIKKNAQELENKRKRNKFREGVRQKILHSRSVEEFQSWNDYVYQDIEGENSDASFSSDWGQYEIENHDSSPVSQRYTDTETYTADQSQPWEETYFQETSNDSIYQEEVDADSSYSSVYAFGKTNGYVSAFSQEYAEATNYEPACNPLEAYQLSWNQSYEDPARDRTGKPCGSYQQLLALHSNQSRDFDDDFYNQDDEYISETSDYPSASDSEKHNGSNAVAVKDKSKSKHYEGMIDMRETGQFLENGDNCEDKKTQFMEITKESTLSNEIDKVLPAQAVAEITNTSEPVLFNHQSCIIAGWKGSGKTTVVRLLESERWDDIFEDNGIGLNGKEKPNSRKKNSVTFVEISNNPLCKVLPILLAHVTVGILVIDMTKTLKETMDSGSNTTGFSKLTYRDYIVSWLHIFQNICTSKVNIILVGTHADGYSETDAIAYMDEILKLVDNKYLDKICLSKEMTFTISSQKAGKEECSFNKEKLKACVQSQLLSYGHLRKSVPMRWISWFEALVETCQQENKVIRIDKLWMRNGKFPKENRLTSIDEMKDVLALFSDTGKIIFEGQYCNIAVLDIQYIVDIVSVIMSSQIRTGEINSQVLQDMLIQTCKPYCEESVLYLEAIGLASKFPSSDVWKQIGSLLDTIKTRKHANIKFETGFECGIEPLGKEDDTFISFEEANGSRVIQCPRCPVRKLHSIDVQSIREFWMHGEQQNNIVQKKDSHGTRFKKASLKTTDAKVSDFKSEISKRVGMIRHQDSAIGTGFRVGKNKVMTCWHVIGPYITENTARGCELDVTRLNLFNILFQFKDRNETCHPENYFRFIPYIHFYDKELDVIVLELERHQFTEVEFPPPVRFFGKIDFDRELHLIGHPGGVQMKEDSQVYPMPRNEQTLQFILELEKWSVMHFPNHENFYSPLHDACKVLLHTTFDRGSSGSPGINIDHEKAIVVLMLSGGVPTCFYDGKYTNIPHDKLVEYGVSISDIYKKMEPENPKLCNEIFTTCN</sequence>
<evidence type="ECO:0000256" key="3">
    <source>
        <dbReference type="SAM" id="MobiDB-lite"/>
    </source>
</evidence>
<proteinExistence type="predicted"/>
<dbReference type="SMART" id="SM00477">
    <property type="entry name" value="NUC"/>
    <property type="match status" value="1"/>
</dbReference>
<dbReference type="InterPro" id="IPR027417">
    <property type="entry name" value="P-loop_NTPase"/>
</dbReference>
<keyword evidence="7" id="KW-1185">Reference proteome</keyword>
<dbReference type="InterPro" id="IPR020821">
    <property type="entry name" value="ENPP1-3/EXOG-like_nuc-like"/>
</dbReference>
<dbReference type="Proteomes" id="UP000005408">
    <property type="component" value="Unassembled WGS sequence"/>
</dbReference>
<dbReference type="Gene3D" id="3.40.720.10">
    <property type="entry name" value="Alkaline Phosphatase, subunit A"/>
    <property type="match status" value="1"/>
</dbReference>
<evidence type="ECO:0000259" key="4">
    <source>
        <dbReference type="SMART" id="SM00477"/>
    </source>
</evidence>
<reference evidence="6" key="1">
    <citation type="submission" date="2022-08" db="UniProtKB">
        <authorList>
            <consortium name="EnsemblMetazoa"/>
        </authorList>
    </citation>
    <scope>IDENTIFICATION</scope>
    <source>
        <strain evidence="6">05x7-T-G4-1.051#20</strain>
    </source>
</reference>
<organism evidence="6 7">
    <name type="scientific">Magallana gigas</name>
    <name type="common">Pacific oyster</name>
    <name type="synonym">Crassostrea gigas</name>
    <dbReference type="NCBI Taxonomy" id="29159"/>
    <lineage>
        <taxon>Eukaryota</taxon>
        <taxon>Metazoa</taxon>
        <taxon>Spiralia</taxon>
        <taxon>Lophotrochozoa</taxon>
        <taxon>Mollusca</taxon>
        <taxon>Bivalvia</taxon>
        <taxon>Autobranchia</taxon>
        <taxon>Pteriomorphia</taxon>
        <taxon>Ostreida</taxon>
        <taxon>Ostreoidea</taxon>
        <taxon>Ostreidae</taxon>
        <taxon>Magallana</taxon>
    </lineage>
</organism>
<dbReference type="GO" id="GO:0003676">
    <property type="term" value="F:nucleic acid binding"/>
    <property type="evidence" value="ECO:0007669"/>
    <property type="project" value="InterPro"/>
</dbReference>
<evidence type="ECO:0000256" key="1">
    <source>
        <dbReference type="ARBA" id="ARBA00022801"/>
    </source>
</evidence>
<feature type="compositionally biased region" description="Polar residues" evidence="3">
    <location>
        <begin position="915"/>
        <end position="924"/>
    </location>
</feature>
<dbReference type="InterPro" id="IPR002591">
    <property type="entry name" value="Phosphodiest/P_Trfase"/>
</dbReference>